<dbReference type="eggNOG" id="ENOG5031WJP">
    <property type="taxonomic scope" value="Bacteria"/>
</dbReference>
<evidence type="ECO:0000256" key="1">
    <source>
        <dbReference type="SAM" id="MobiDB-lite"/>
    </source>
</evidence>
<dbReference type="HOGENOM" id="CLU_209207_0_0_11"/>
<name>K0UZM2_MYCVA</name>
<accession>K0UZM2</accession>
<feature type="compositionally biased region" description="Basic and acidic residues" evidence="1">
    <location>
        <begin position="27"/>
        <end position="36"/>
    </location>
</feature>
<reference evidence="2 3" key="1">
    <citation type="journal article" date="2012" name="J. Bacteriol.">
        <title>Complete Genome Sequence of Mycobacterium vaccae Type Strain ATCC 25954.</title>
        <authorList>
            <person name="Ho Y.S."/>
            <person name="Adroub S.A."/>
            <person name="Abadi M."/>
            <person name="Al Alwan B."/>
            <person name="Alkhateeb R."/>
            <person name="Gao G."/>
            <person name="Ragab A."/>
            <person name="Ali S."/>
            <person name="van Soolingen D."/>
            <person name="Bitter W."/>
            <person name="Pain A."/>
            <person name="Abdallah A.M."/>
        </authorList>
    </citation>
    <scope>NUCLEOTIDE SEQUENCE [LARGE SCALE GENOMIC DNA]</scope>
    <source>
        <strain evidence="2 3">ATCC 25954</strain>
    </source>
</reference>
<dbReference type="Proteomes" id="UP000006072">
    <property type="component" value="Unassembled WGS sequence"/>
</dbReference>
<evidence type="ECO:0000313" key="3">
    <source>
        <dbReference type="Proteomes" id="UP000006072"/>
    </source>
</evidence>
<sequence length="49" mass="5047">MTKDKPKTAQTDAGSAHADDDVISDPSKGDEDRVDWADEGGATESGPAT</sequence>
<evidence type="ECO:0000313" key="2">
    <source>
        <dbReference type="EMBL" id="EJZ10510.1"/>
    </source>
</evidence>
<comment type="caution">
    <text evidence="2">The sequence shown here is derived from an EMBL/GenBank/DDBJ whole genome shotgun (WGS) entry which is preliminary data.</text>
</comment>
<keyword evidence="3" id="KW-1185">Reference proteome</keyword>
<dbReference type="PATRIC" id="fig|1194972.3.peg.1834"/>
<dbReference type="AlphaFoldDB" id="K0UZM2"/>
<gene>
    <name evidence="2" type="ORF">MVAC_09119</name>
</gene>
<organism evidence="2 3">
    <name type="scientific">Mycolicibacterium vaccae ATCC 25954</name>
    <dbReference type="NCBI Taxonomy" id="1194972"/>
    <lineage>
        <taxon>Bacteria</taxon>
        <taxon>Bacillati</taxon>
        <taxon>Actinomycetota</taxon>
        <taxon>Actinomycetes</taxon>
        <taxon>Mycobacteriales</taxon>
        <taxon>Mycobacteriaceae</taxon>
        <taxon>Mycolicibacterium</taxon>
    </lineage>
</organism>
<feature type="region of interest" description="Disordered" evidence="1">
    <location>
        <begin position="1"/>
        <end position="49"/>
    </location>
</feature>
<dbReference type="EMBL" id="ALQA01000014">
    <property type="protein sequence ID" value="EJZ10510.1"/>
    <property type="molecule type" value="Genomic_DNA"/>
</dbReference>
<dbReference type="RefSeq" id="WP_003930351.1">
    <property type="nucleotide sequence ID" value="NZ_JH814690.1"/>
</dbReference>
<proteinExistence type="predicted"/>
<protein>
    <submittedName>
        <fullName evidence="2">Uncharacterized protein</fullName>
    </submittedName>
</protein>